<feature type="transmembrane region" description="Helical" evidence="1">
    <location>
        <begin position="152"/>
        <end position="177"/>
    </location>
</feature>
<dbReference type="AlphaFoldDB" id="A0A099I6R0"/>
<name>A0A099I6R0_CLOIN</name>
<proteinExistence type="predicted"/>
<keyword evidence="1" id="KW-0472">Membrane</keyword>
<accession>A0A099I6R0</accession>
<evidence type="ECO:0000313" key="3">
    <source>
        <dbReference type="Proteomes" id="UP000030008"/>
    </source>
</evidence>
<reference evidence="2 3" key="1">
    <citation type="submission" date="2014-08" db="EMBL/GenBank/DDBJ databases">
        <title>Clostridium innocuum, an unnegligible vancomycin-resistant pathogen causing extra-intestinal infections.</title>
        <authorList>
            <person name="Feng Y."/>
            <person name="Chiu C.-H."/>
        </authorList>
    </citation>
    <scope>NUCLEOTIDE SEQUENCE [LARGE SCALE GENOMIC DNA]</scope>
    <source>
        <strain evidence="2 3">AN88</strain>
    </source>
</reference>
<dbReference type="Pfam" id="PF22564">
    <property type="entry name" value="HAAS"/>
    <property type="match status" value="1"/>
</dbReference>
<dbReference type="RefSeq" id="WP_044906037.1">
    <property type="nucleotide sequence ID" value="NZ_JQIF01000062.1"/>
</dbReference>
<dbReference type="Proteomes" id="UP000030008">
    <property type="component" value="Unassembled WGS sequence"/>
</dbReference>
<keyword evidence="1" id="KW-0812">Transmembrane</keyword>
<keyword evidence="1" id="KW-1133">Transmembrane helix</keyword>
<gene>
    <name evidence="2" type="ORF">CIAN88_14060</name>
</gene>
<comment type="caution">
    <text evidence="2">The sequence shown here is derived from an EMBL/GenBank/DDBJ whole genome shotgun (WGS) entry which is preliminary data.</text>
</comment>
<evidence type="ECO:0000256" key="1">
    <source>
        <dbReference type="SAM" id="Phobius"/>
    </source>
</evidence>
<feature type="transmembrane region" description="Helical" evidence="1">
    <location>
        <begin position="117"/>
        <end position="140"/>
    </location>
</feature>
<dbReference type="EMBL" id="JQIF01000062">
    <property type="protein sequence ID" value="KGJ52573.1"/>
    <property type="molecule type" value="Genomic_DNA"/>
</dbReference>
<feature type="transmembrane region" description="Helical" evidence="1">
    <location>
        <begin position="89"/>
        <end position="111"/>
    </location>
</feature>
<sequence length="204" mass="22100">MKKAEYIAELKRRLANFSPSEVEDAVSYCEEYFEEAGDGNDQQVIDDLGTPAQFAAQLKAERSIRQEQQHRNYRRGNDPNSSLKNAGMIILGICALPIALPLLFAAIAVMFALVITVFALGVAGIVSFASILITGIPLMASAVTNYHTPSNAWIAAGGGFLCIGLGLLLSILFFSLIRTVLPAFTNALTRLYHKAQGGKRHEKA</sequence>
<organism evidence="2 3">
    <name type="scientific">Clostridium innocuum</name>
    <dbReference type="NCBI Taxonomy" id="1522"/>
    <lineage>
        <taxon>Bacteria</taxon>
        <taxon>Bacillati</taxon>
        <taxon>Bacillota</taxon>
        <taxon>Clostridia</taxon>
        <taxon>Eubacteriales</taxon>
        <taxon>Clostridiaceae</taxon>
        <taxon>Clostridium</taxon>
    </lineage>
</organism>
<evidence type="ECO:0000313" key="2">
    <source>
        <dbReference type="EMBL" id="KGJ52573.1"/>
    </source>
</evidence>
<protein>
    <submittedName>
        <fullName evidence="2">Membrane protein</fullName>
    </submittedName>
</protein>